<name>A0ABS6JE24_9BACI</name>
<dbReference type="RefSeq" id="WP_217066051.1">
    <property type="nucleotide sequence ID" value="NZ_JAHQCS010000088.1"/>
</dbReference>
<dbReference type="Pfam" id="PF00392">
    <property type="entry name" value="GntR"/>
    <property type="match status" value="1"/>
</dbReference>
<dbReference type="InterPro" id="IPR051446">
    <property type="entry name" value="HTH_trans_reg/aminotransferase"/>
</dbReference>
<comment type="cofactor">
    <cofactor evidence="1">
        <name>pyridoxal 5'-phosphate</name>
        <dbReference type="ChEBI" id="CHEBI:597326"/>
    </cofactor>
</comment>
<dbReference type="InterPro" id="IPR004839">
    <property type="entry name" value="Aminotransferase_I/II_large"/>
</dbReference>
<evidence type="ECO:0000256" key="1">
    <source>
        <dbReference type="ARBA" id="ARBA00001933"/>
    </source>
</evidence>
<dbReference type="GO" id="GO:0008483">
    <property type="term" value="F:transaminase activity"/>
    <property type="evidence" value="ECO:0007669"/>
    <property type="project" value="UniProtKB-KW"/>
</dbReference>
<dbReference type="EMBL" id="JAHQCS010000088">
    <property type="protein sequence ID" value="MBU9711928.1"/>
    <property type="molecule type" value="Genomic_DNA"/>
</dbReference>
<gene>
    <name evidence="7" type="ORF">KS419_09275</name>
</gene>
<keyword evidence="3" id="KW-0805">Transcription regulation</keyword>
<organism evidence="7 8">
    <name type="scientific">Evansella tamaricis</name>
    <dbReference type="NCBI Taxonomy" id="2069301"/>
    <lineage>
        <taxon>Bacteria</taxon>
        <taxon>Bacillati</taxon>
        <taxon>Bacillota</taxon>
        <taxon>Bacilli</taxon>
        <taxon>Bacillales</taxon>
        <taxon>Bacillaceae</taxon>
        <taxon>Evansella</taxon>
    </lineage>
</organism>
<dbReference type="PROSITE" id="PS50949">
    <property type="entry name" value="HTH_GNTR"/>
    <property type="match status" value="1"/>
</dbReference>
<evidence type="ECO:0000256" key="4">
    <source>
        <dbReference type="ARBA" id="ARBA00023125"/>
    </source>
</evidence>
<keyword evidence="2 7" id="KW-0032">Aminotransferase</keyword>
<dbReference type="Pfam" id="PF00155">
    <property type="entry name" value="Aminotran_1_2"/>
    <property type="match status" value="1"/>
</dbReference>
<accession>A0ABS6JE24</accession>
<dbReference type="SMART" id="SM00345">
    <property type="entry name" value="HTH_GNTR"/>
    <property type="match status" value="1"/>
</dbReference>
<evidence type="ECO:0000256" key="3">
    <source>
        <dbReference type="ARBA" id="ARBA00023015"/>
    </source>
</evidence>
<keyword evidence="4" id="KW-0238">DNA-binding</keyword>
<evidence type="ECO:0000313" key="8">
    <source>
        <dbReference type="Proteomes" id="UP000784880"/>
    </source>
</evidence>
<dbReference type="PANTHER" id="PTHR46577:SF1">
    <property type="entry name" value="HTH-TYPE TRANSCRIPTIONAL REGULATORY PROTEIN GABR"/>
    <property type="match status" value="1"/>
</dbReference>
<comment type="caution">
    <text evidence="7">The sequence shown here is derived from an EMBL/GenBank/DDBJ whole genome shotgun (WGS) entry which is preliminary data.</text>
</comment>
<proteinExistence type="predicted"/>
<keyword evidence="5" id="KW-0804">Transcription</keyword>
<evidence type="ECO:0000256" key="5">
    <source>
        <dbReference type="ARBA" id="ARBA00023163"/>
    </source>
</evidence>
<dbReference type="CDD" id="cd07377">
    <property type="entry name" value="WHTH_GntR"/>
    <property type="match status" value="1"/>
</dbReference>
<evidence type="ECO:0000256" key="2">
    <source>
        <dbReference type="ARBA" id="ARBA00022576"/>
    </source>
</evidence>
<keyword evidence="8" id="KW-1185">Reference proteome</keyword>
<reference evidence="7 8" key="1">
    <citation type="submission" date="2021-06" db="EMBL/GenBank/DDBJ databases">
        <title>Bacillus sp. RD4P76, an endophyte from a halophyte.</title>
        <authorList>
            <person name="Sun J.-Q."/>
        </authorList>
    </citation>
    <scope>NUCLEOTIDE SEQUENCE [LARGE SCALE GENOMIC DNA]</scope>
    <source>
        <strain evidence="7 8">CGMCC 1.15917</strain>
    </source>
</reference>
<dbReference type="CDD" id="cd00609">
    <property type="entry name" value="AAT_like"/>
    <property type="match status" value="1"/>
</dbReference>
<evidence type="ECO:0000259" key="6">
    <source>
        <dbReference type="PROSITE" id="PS50949"/>
    </source>
</evidence>
<evidence type="ECO:0000313" key="7">
    <source>
        <dbReference type="EMBL" id="MBU9711928.1"/>
    </source>
</evidence>
<feature type="domain" description="HTH gntR-type" evidence="6">
    <location>
        <begin position="16"/>
        <end position="84"/>
    </location>
</feature>
<dbReference type="PANTHER" id="PTHR46577">
    <property type="entry name" value="HTH-TYPE TRANSCRIPTIONAL REGULATORY PROTEIN GABR"/>
    <property type="match status" value="1"/>
</dbReference>
<keyword evidence="2 7" id="KW-0808">Transferase</keyword>
<dbReference type="Proteomes" id="UP000784880">
    <property type="component" value="Unassembled WGS sequence"/>
</dbReference>
<sequence>MTVFELLIPLDKAAATPLYIQIYETIKKKIQQGELPTTARLPSIRSLAMQLEVNKMTVETAYDQLAAEGYLERKPSSGFFVQEMNTDFFTESPQKKDKSIFIEPKKDWLVDFNDNGIDRQHFPLSVWKRLTNQSISEAGEDVFTHGDPQGEVGLRNEIASYLQLSRGVQCTVDQLVIGANSQYLTFLLTLLTSAWKRKVGVEEPGYHPITQVFQDMGYEIAPIPLKGDGLDITKLRKENPSLVFISPSHQYPFGTIMPIGKRIELLEWATDHNAWIIEDDIDSEFRYSGQPIPSLQGLDRKGRVVYMGTFFKSLLPSIRVCYMVLPEELLRIYKKDYIGYQQTTSRIHQRTIELFMKEGHWERHLLRMRKIYGKKYTFLRKMITQYMGDKVTVLGKDAGLYSVLVINEKEDEATLSKKAWQRGIKVYGISDTWFDQSNNIVDRPAFLLGFGGLQEEEIEKGIKGLCDAWF</sequence>
<protein>
    <submittedName>
        <fullName evidence="7">PLP-dependent aminotransferase family protein</fullName>
    </submittedName>
</protein>
<dbReference type="InterPro" id="IPR000524">
    <property type="entry name" value="Tscrpt_reg_HTH_GntR"/>
</dbReference>